<dbReference type="SUPFAM" id="SSF55785">
    <property type="entry name" value="PYP-like sensor domain (PAS domain)"/>
    <property type="match status" value="1"/>
</dbReference>
<dbReference type="Gene3D" id="3.30.450.20">
    <property type="entry name" value="PAS domain"/>
    <property type="match status" value="1"/>
</dbReference>
<reference evidence="7 8" key="1">
    <citation type="submission" date="2018-11" db="EMBL/GenBank/DDBJ databases">
        <title>Genomic Encyclopedia of Type Strains, Phase IV (KMG-IV): sequencing the most valuable type-strain genomes for metagenomic binning, comparative biology and taxonomic classification.</title>
        <authorList>
            <person name="Goeker M."/>
        </authorList>
    </citation>
    <scope>NUCLEOTIDE SEQUENCE [LARGE SCALE GENOMIC DNA]</scope>
    <source>
        <strain evidence="7 8">DSM 22027</strain>
    </source>
</reference>
<dbReference type="Proteomes" id="UP000276223">
    <property type="component" value="Unassembled WGS sequence"/>
</dbReference>
<dbReference type="Gene3D" id="3.40.50.2300">
    <property type="match status" value="1"/>
</dbReference>
<organism evidence="7 8">
    <name type="scientific">Desulfosoma caldarium</name>
    <dbReference type="NCBI Taxonomy" id="610254"/>
    <lineage>
        <taxon>Bacteria</taxon>
        <taxon>Pseudomonadati</taxon>
        <taxon>Thermodesulfobacteriota</taxon>
        <taxon>Syntrophobacteria</taxon>
        <taxon>Syntrophobacterales</taxon>
        <taxon>Syntrophobacteraceae</taxon>
        <taxon>Desulfosoma</taxon>
    </lineage>
</organism>
<dbReference type="SUPFAM" id="SSF55874">
    <property type="entry name" value="ATPase domain of HSP90 chaperone/DNA topoisomerase II/histidine kinase"/>
    <property type="match status" value="1"/>
</dbReference>
<keyword evidence="8" id="KW-1185">Reference proteome</keyword>
<dbReference type="Pfam" id="PF00512">
    <property type="entry name" value="HisKA"/>
    <property type="match status" value="1"/>
</dbReference>
<dbReference type="InterPro" id="IPR004358">
    <property type="entry name" value="Sig_transdc_His_kin-like_C"/>
</dbReference>
<dbReference type="EMBL" id="RJVA01000015">
    <property type="protein sequence ID" value="ROQ90119.1"/>
    <property type="molecule type" value="Genomic_DNA"/>
</dbReference>
<evidence type="ECO:0000259" key="5">
    <source>
        <dbReference type="PROSITE" id="PS50109"/>
    </source>
</evidence>
<dbReference type="Pfam" id="PF00072">
    <property type="entry name" value="Response_reg"/>
    <property type="match status" value="1"/>
</dbReference>
<dbReference type="AlphaFoldDB" id="A0A3N1UL43"/>
<dbReference type="CDD" id="cd00082">
    <property type="entry name" value="HisKA"/>
    <property type="match status" value="1"/>
</dbReference>
<dbReference type="InterPro" id="IPR035965">
    <property type="entry name" value="PAS-like_dom_sf"/>
</dbReference>
<feature type="domain" description="Histidine kinase" evidence="5">
    <location>
        <begin position="194"/>
        <end position="417"/>
    </location>
</feature>
<dbReference type="InterPro" id="IPR003661">
    <property type="entry name" value="HisK_dim/P_dom"/>
</dbReference>
<evidence type="ECO:0000256" key="2">
    <source>
        <dbReference type="ARBA" id="ARBA00012438"/>
    </source>
</evidence>
<dbReference type="SUPFAM" id="SSF47384">
    <property type="entry name" value="Homodimeric domain of signal transducing histidine kinase"/>
    <property type="match status" value="1"/>
</dbReference>
<protein>
    <recommendedName>
        <fullName evidence="2">histidine kinase</fullName>
        <ecNumber evidence="2">2.7.13.3</ecNumber>
    </recommendedName>
</protein>
<dbReference type="CDD" id="cd00130">
    <property type="entry name" value="PAS"/>
    <property type="match status" value="1"/>
</dbReference>
<dbReference type="Pfam" id="PF08448">
    <property type="entry name" value="PAS_4"/>
    <property type="match status" value="1"/>
</dbReference>
<dbReference type="PROSITE" id="PS50110">
    <property type="entry name" value="RESPONSE_REGULATORY"/>
    <property type="match status" value="1"/>
</dbReference>
<name>A0A3N1UL43_9BACT</name>
<dbReference type="Gene3D" id="1.10.287.130">
    <property type="match status" value="1"/>
</dbReference>
<dbReference type="Pfam" id="PF02518">
    <property type="entry name" value="HATPase_c"/>
    <property type="match status" value="1"/>
</dbReference>
<gene>
    <name evidence="7" type="ORF">EDC27_2720</name>
</gene>
<dbReference type="InterPro" id="IPR013656">
    <property type="entry name" value="PAS_4"/>
</dbReference>
<dbReference type="PRINTS" id="PR00344">
    <property type="entry name" value="BCTRLSENSOR"/>
</dbReference>
<dbReference type="PANTHER" id="PTHR43065">
    <property type="entry name" value="SENSOR HISTIDINE KINASE"/>
    <property type="match status" value="1"/>
</dbReference>
<evidence type="ECO:0000256" key="1">
    <source>
        <dbReference type="ARBA" id="ARBA00000085"/>
    </source>
</evidence>
<dbReference type="NCBIfam" id="TIGR00229">
    <property type="entry name" value="sensory_box"/>
    <property type="match status" value="1"/>
</dbReference>
<dbReference type="InterPro" id="IPR001789">
    <property type="entry name" value="Sig_transdc_resp-reg_receiver"/>
</dbReference>
<dbReference type="InterPro" id="IPR011006">
    <property type="entry name" value="CheY-like_superfamily"/>
</dbReference>
<sequence>MSGDGPLADVLRERLARAEAALEALRRGEVDLVIGVDAPLVVRFRHLVEENERLAREWQATFDALNDAVWIMDADQRIVRCNKAAEHIVTQDATAVIGRPCWEILHGHSEISPDCPMRRLRHTLQRESREMCLSGRWYHVTLDPILDENKGLVGAVHVLHDITDHKTAHEERIRLQEQLQQAQKLESVGRLTGGVAHDFNNLLIIILGYGDMVLSKLHPQDPMRQWVKEILGAANRAAALTRQLLAFSRKQTLQPVVLNLNDVLRSLDKMLRRLIGEDIALEISLAKDLARVVVDPGQIEQVIMNLAVNARDAMPQGGTLLMETANVVLDDIYASTHPEVTPGHYVRLSVTDTGCGMSKEVLDRIFEPFFTTKERGRGTGLGLSTVYGIVKQSDGSIFVYSEPHRGTTFKIYLPATEAEAGPVTARAGQVYASDNGEHILVVEDDESLRTMMASLLSELGYKVTTAANAGEALLLVEEVGLNPDLIVTDVVMPNMSGKQLMDRLQRTRPHLKALYMSGYTDNAIVHYGILDPGTAFIQKPFTREAIGVKIREVLGKGFTEPFSGPSGTR</sequence>
<accession>A0A3N1UL43</accession>
<keyword evidence="3 4" id="KW-0597">Phosphoprotein</keyword>
<evidence type="ECO:0000259" key="6">
    <source>
        <dbReference type="PROSITE" id="PS50110"/>
    </source>
</evidence>
<dbReference type="SUPFAM" id="SSF52172">
    <property type="entry name" value="CheY-like"/>
    <property type="match status" value="1"/>
</dbReference>
<dbReference type="InterPro" id="IPR036890">
    <property type="entry name" value="HATPase_C_sf"/>
</dbReference>
<dbReference type="SMART" id="SM00448">
    <property type="entry name" value="REC"/>
    <property type="match status" value="1"/>
</dbReference>
<evidence type="ECO:0000313" key="7">
    <source>
        <dbReference type="EMBL" id="ROQ90119.1"/>
    </source>
</evidence>
<evidence type="ECO:0000313" key="8">
    <source>
        <dbReference type="Proteomes" id="UP000276223"/>
    </source>
</evidence>
<feature type="domain" description="Response regulatory" evidence="6">
    <location>
        <begin position="438"/>
        <end position="554"/>
    </location>
</feature>
<dbReference type="InterPro" id="IPR000014">
    <property type="entry name" value="PAS"/>
</dbReference>
<dbReference type="InterPro" id="IPR003594">
    <property type="entry name" value="HATPase_dom"/>
</dbReference>
<proteinExistence type="predicted"/>
<dbReference type="Gene3D" id="3.30.565.10">
    <property type="entry name" value="Histidine kinase-like ATPase, C-terminal domain"/>
    <property type="match status" value="1"/>
</dbReference>
<dbReference type="OrthoDB" id="9758831at2"/>
<comment type="caution">
    <text evidence="7">The sequence shown here is derived from an EMBL/GenBank/DDBJ whole genome shotgun (WGS) entry which is preliminary data.</text>
</comment>
<dbReference type="PROSITE" id="PS50109">
    <property type="entry name" value="HIS_KIN"/>
    <property type="match status" value="1"/>
</dbReference>
<dbReference type="InterPro" id="IPR005467">
    <property type="entry name" value="His_kinase_dom"/>
</dbReference>
<feature type="modified residue" description="4-aspartylphosphate" evidence="4">
    <location>
        <position position="489"/>
    </location>
</feature>
<dbReference type="SMART" id="SM00091">
    <property type="entry name" value="PAS"/>
    <property type="match status" value="1"/>
</dbReference>
<dbReference type="PANTHER" id="PTHR43065:SF42">
    <property type="entry name" value="TWO-COMPONENT SENSOR PPRA"/>
    <property type="match status" value="1"/>
</dbReference>
<dbReference type="RefSeq" id="WP_123291183.1">
    <property type="nucleotide sequence ID" value="NZ_RJVA01000015.1"/>
</dbReference>
<evidence type="ECO:0000256" key="3">
    <source>
        <dbReference type="ARBA" id="ARBA00022553"/>
    </source>
</evidence>
<dbReference type="SMART" id="SM00387">
    <property type="entry name" value="HATPase_c"/>
    <property type="match status" value="1"/>
</dbReference>
<dbReference type="GO" id="GO:0000155">
    <property type="term" value="F:phosphorelay sensor kinase activity"/>
    <property type="evidence" value="ECO:0007669"/>
    <property type="project" value="InterPro"/>
</dbReference>
<evidence type="ECO:0000256" key="4">
    <source>
        <dbReference type="PROSITE-ProRule" id="PRU00169"/>
    </source>
</evidence>
<dbReference type="EC" id="2.7.13.3" evidence="2"/>
<comment type="catalytic activity">
    <reaction evidence="1">
        <text>ATP + protein L-histidine = ADP + protein N-phospho-L-histidine.</text>
        <dbReference type="EC" id="2.7.13.3"/>
    </reaction>
</comment>
<dbReference type="SMART" id="SM00388">
    <property type="entry name" value="HisKA"/>
    <property type="match status" value="1"/>
</dbReference>
<dbReference type="InterPro" id="IPR036097">
    <property type="entry name" value="HisK_dim/P_sf"/>
</dbReference>